<dbReference type="HOGENOM" id="CLU_047948_2_0_9"/>
<accession>W8TN52</accession>
<name>W8TN52_PEPAC</name>
<dbReference type="InterPro" id="IPR014776">
    <property type="entry name" value="4pyrrole_Mease_sub2"/>
</dbReference>
<dbReference type="EC" id="2.1.1.131" evidence="7"/>
<dbReference type="eggNOG" id="COG1010">
    <property type="taxonomic scope" value="Bacteria"/>
</dbReference>
<comment type="pathway">
    <text evidence="1">Cofactor biosynthesis; adenosylcobalamin biosynthesis.</text>
</comment>
<dbReference type="GO" id="GO:0009236">
    <property type="term" value="P:cobalamin biosynthetic process"/>
    <property type="evidence" value="ECO:0007669"/>
    <property type="project" value="UniProtKB-UniPathway"/>
</dbReference>
<dbReference type="Proteomes" id="UP000019591">
    <property type="component" value="Plasmid EAL2_808p"/>
</dbReference>
<evidence type="ECO:0000256" key="3">
    <source>
        <dbReference type="ARBA" id="ARBA00022603"/>
    </source>
</evidence>
<dbReference type="OrthoDB" id="9772960at2"/>
<dbReference type="GO" id="GO:0032259">
    <property type="term" value="P:methylation"/>
    <property type="evidence" value="ECO:0007669"/>
    <property type="project" value="UniProtKB-KW"/>
</dbReference>
<keyword evidence="5" id="KW-0949">S-adenosyl-L-methionine</keyword>
<dbReference type="RefSeq" id="WP_025436526.1">
    <property type="nucleotide sequence ID" value="NZ_CP007453.1"/>
</dbReference>
<dbReference type="Pfam" id="PF00590">
    <property type="entry name" value="TP_methylase"/>
    <property type="match status" value="1"/>
</dbReference>
<dbReference type="InterPro" id="IPR006363">
    <property type="entry name" value="Cbl_synth_CobJ/CibH_dom"/>
</dbReference>
<dbReference type="GO" id="GO:0030789">
    <property type="term" value="F:precorrin-3B C17-methyltransferase activity"/>
    <property type="evidence" value="ECO:0007669"/>
    <property type="project" value="UniProtKB-EC"/>
</dbReference>
<evidence type="ECO:0000259" key="6">
    <source>
        <dbReference type="Pfam" id="PF00590"/>
    </source>
</evidence>
<dbReference type="InterPro" id="IPR000878">
    <property type="entry name" value="4pyrrol_Mease"/>
</dbReference>
<reference evidence="7 8" key="1">
    <citation type="journal article" date="2014" name="Genome Announc.">
        <title>Complete Genome Sequence of Amino Acid-Utilizing Eubacterium acidaminophilum al-2 (DSM 3953).</title>
        <authorList>
            <person name="Poehlein A."/>
            <person name="Andreesen J.R."/>
            <person name="Daniel R."/>
        </authorList>
    </citation>
    <scope>NUCLEOTIDE SEQUENCE [LARGE SCALE GENOMIC DNA]</scope>
    <source>
        <strain evidence="7 8">DSM 3953</strain>
        <plasmid evidence="8">Plasmid EAL2_808p</plasmid>
    </source>
</reference>
<dbReference type="CDD" id="cd11646">
    <property type="entry name" value="Precorrin_3B_C17_MT"/>
    <property type="match status" value="1"/>
</dbReference>
<geneLocation type="plasmid" evidence="7 8">
    <name>EAL2_808p</name>
</geneLocation>
<dbReference type="InterPro" id="IPR051810">
    <property type="entry name" value="Precorrin_MeTrfase"/>
</dbReference>
<organism evidence="7 8">
    <name type="scientific">Peptoclostridium acidaminophilum DSM 3953</name>
    <dbReference type="NCBI Taxonomy" id="1286171"/>
    <lineage>
        <taxon>Bacteria</taxon>
        <taxon>Bacillati</taxon>
        <taxon>Bacillota</taxon>
        <taxon>Clostridia</taxon>
        <taxon>Peptostreptococcales</taxon>
        <taxon>Peptoclostridiaceae</taxon>
        <taxon>Peptoclostridium</taxon>
    </lineage>
</organism>
<dbReference type="EMBL" id="CP007453">
    <property type="protein sequence ID" value="AHM57612.1"/>
    <property type="molecule type" value="Genomic_DNA"/>
</dbReference>
<dbReference type="KEGG" id="eac:EAL2_808p01060"/>
<gene>
    <name evidence="7" type="primary">cbiH</name>
    <name evidence="7" type="ORF">EAL2_808p01060</name>
</gene>
<keyword evidence="2" id="KW-0169">Cobalamin biosynthesis</keyword>
<dbReference type="SUPFAM" id="SSF53790">
    <property type="entry name" value="Tetrapyrrole methylase"/>
    <property type="match status" value="1"/>
</dbReference>
<keyword evidence="3 7" id="KW-0489">Methyltransferase</keyword>
<keyword evidence="8" id="KW-1185">Reference proteome</keyword>
<sequence length="245" mass="26405">MNEGKIFVVGIGPGGREHMTGAAIEAIGRSDAVIGYKTYIELIEDMLLDKEILGYGMKREVERCRAALELAEKGRTVALVSSGDCGVYGMAGIMLEIAAESGCESDIEIVPGVPAANSAAACLGAPLMHDYATISLSDLLTDWSAIEKRLDCAAQADFVICLYNPRSHGRREHIEKARNIIMKHRAEGTPVGIVRSAMREGQFATVTTLGEMLSHDIDMLTTVIIGNSKTYASELGIITPRGYKR</sequence>
<dbReference type="UniPathway" id="UPA00148"/>
<dbReference type="EC" id="2.1.1.-" evidence="7"/>
<dbReference type="InterPro" id="IPR035996">
    <property type="entry name" value="4pyrrol_Methylase_sf"/>
</dbReference>
<evidence type="ECO:0000313" key="7">
    <source>
        <dbReference type="EMBL" id="AHM57612.1"/>
    </source>
</evidence>
<dbReference type="PATRIC" id="fig|1286171.3.peg.2284"/>
<dbReference type="PANTHER" id="PTHR47036:SF1">
    <property type="entry name" value="COBALT-FACTOR III C(17)-METHYLTRANSFERASE-RELATED"/>
    <property type="match status" value="1"/>
</dbReference>
<evidence type="ECO:0000256" key="1">
    <source>
        <dbReference type="ARBA" id="ARBA00004953"/>
    </source>
</evidence>
<evidence type="ECO:0000256" key="2">
    <source>
        <dbReference type="ARBA" id="ARBA00022573"/>
    </source>
</evidence>
<dbReference type="Gene3D" id="3.30.950.10">
    <property type="entry name" value="Methyltransferase, Cobalt-precorrin-4 Transmethylase, Domain 2"/>
    <property type="match status" value="1"/>
</dbReference>
<evidence type="ECO:0000256" key="4">
    <source>
        <dbReference type="ARBA" id="ARBA00022679"/>
    </source>
</evidence>
<dbReference type="NCBIfam" id="TIGR01466">
    <property type="entry name" value="cobJ_cbiH"/>
    <property type="match status" value="1"/>
</dbReference>
<dbReference type="AlphaFoldDB" id="W8TN52"/>
<dbReference type="PANTHER" id="PTHR47036">
    <property type="entry name" value="COBALT-FACTOR III C(17)-METHYLTRANSFERASE-RELATED"/>
    <property type="match status" value="1"/>
</dbReference>
<dbReference type="InterPro" id="IPR014777">
    <property type="entry name" value="4pyrrole_Mease_sub1"/>
</dbReference>
<proteinExistence type="predicted"/>
<protein>
    <submittedName>
        <fullName evidence="7">Cobalt-precorrin 3 C17-methyltransferase CbiH</fullName>
        <ecNumber evidence="7">2.1.1.-</ecNumber>
        <ecNumber evidence="7">2.1.1.131</ecNumber>
    </submittedName>
</protein>
<keyword evidence="7" id="KW-0614">Plasmid</keyword>
<keyword evidence="4 7" id="KW-0808">Transferase</keyword>
<evidence type="ECO:0000256" key="5">
    <source>
        <dbReference type="ARBA" id="ARBA00022691"/>
    </source>
</evidence>
<evidence type="ECO:0000313" key="8">
    <source>
        <dbReference type="Proteomes" id="UP000019591"/>
    </source>
</evidence>
<dbReference type="Gene3D" id="3.40.1010.10">
    <property type="entry name" value="Cobalt-precorrin-4 Transmethylase, Domain 1"/>
    <property type="match status" value="1"/>
</dbReference>
<feature type="domain" description="Tetrapyrrole methylase" evidence="6">
    <location>
        <begin position="5"/>
        <end position="212"/>
    </location>
</feature>